<name>Q0RXB8_RHOJR</name>
<protein>
    <submittedName>
        <fullName evidence="2">Uncharacterized protein</fullName>
    </submittedName>
</protein>
<feature type="compositionally biased region" description="Basic and acidic residues" evidence="1">
    <location>
        <begin position="71"/>
        <end position="83"/>
    </location>
</feature>
<dbReference type="KEGG" id="rha:RHA1_ro09024"/>
<evidence type="ECO:0000313" key="2">
    <source>
        <dbReference type="EMBL" id="ABH00068.1"/>
    </source>
</evidence>
<proteinExistence type="predicted"/>
<evidence type="ECO:0000256" key="1">
    <source>
        <dbReference type="SAM" id="MobiDB-lite"/>
    </source>
</evidence>
<dbReference type="AlphaFoldDB" id="Q0RXB8"/>
<dbReference type="EMBL" id="CP000432">
    <property type="protein sequence ID" value="ABH00068.1"/>
    <property type="molecule type" value="Genomic_DNA"/>
</dbReference>
<organism evidence="2 3">
    <name type="scientific">Rhodococcus jostii (strain RHA1)</name>
    <dbReference type="NCBI Taxonomy" id="101510"/>
    <lineage>
        <taxon>Bacteria</taxon>
        <taxon>Bacillati</taxon>
        <taxon>Actinomycetota</taxon>
        <taxon>Actinomycetes</taxon>
        <taxon>Mycobacteriales</taxon>
        <taxon>Nocardiaceae</taxon>
        <taxon>Rhodococcus</taxon>
    </lineage>
</organism>
<evidence type="ECO:0000313" key="3">
    <source>
        <dbReference type="Proteomes" id="UP000008710"/>
    </source>
</evidence>
<dbReference type="Proteomes" id="UP000008710">
    <property type="component" value="Plasmid pRHL1"/>
</dbReference>
<gene>
    <name evidence="2" type="ordered locus">RHA1_ro09024</name>
</gene>
<feature type="region of interest" description="Disordered" evidence="1">
    <location>
        <begin position="65"/>
        <end position="91"/>
    </location>
</feature>
<dbReference type="InterPro" id="IPR036188">
    <property type="entry name" value="FAD/NAD-bd_sf"/>
</dbReference>
<dbReference type="Gene3D" id="3.50.50.60">
    <property type="entry name" value="FAD/NAD(P)-binding domain"/>
    <property type="match status" value="1"/>
</dbReference>
<geneLocation type="plasmid" evidence="2 3">
    <name>pRHL1</name>
</geneLocation>
<sequence>MVGDRTPHDVQEAFVRGGCRTCRVLERDENIEFELLPWPDYLGKTPQARLDGMRHMTAATMTAENAGAIRDSVRPPLDTDRLGSPRPAPMY</sequence>
<keyword evidence="2" id="KW-0614">Plasmid</keyword>
<accession>Q0RXB8</accession>
<reference evidence="3" key="1">
    <citation type="journal article" date="2006" name="Proc. Natl. Acad. Sci. U.S.A.">
        <title>The complete genome of Rhodococcus sp. RHA1 provides insights into a catabolic powerhouse.</title>
        <authorList>
            <person name="McLeod M.P."/>
            <person name="Warren R.L."/>
            <person name="Hsiao W.W.L."/>
            <person name="Araki N."/>
            <person name="Myhre M."/>
            <person name="Fernandes C."/>
            <person name="Miyazawa D."/>
            <person name="Wong W."/>
            <person name="Lillquist A.L."/>
            <person name="Wang D."/>
            <person name="Dosanjh M."/>
            <person name="Hara H."/>
            <person name="Petrescu A."/>
            <person name="Morin R.D."/>
            <person name="Yang G."/>
            <person name="Stott J.M."/>
            <person name="Schein J.E."/>
            <person name="Shin H."/>
            <person name="Smailus D."/>
            <person name="Siddiqui A.S."/>
            <person name="Marra M.A."/>
            <person name="Jones S.J.M."/>
            <person name="Holt R."/>
            <person name="Brinkman F.S.L."/>
            <person name="Miyauchi K."/>
            <person name="Fukuda M."/>
            <person name="Davies J.E."/>
            <person name="Mohn W.W."/>
            <person name="Eltis L.D."/>
        </authorList>
    </citation>
    <scope>NUCLEOTIDE SEQUENCE [LARGE SCALE GENOMIC DNA]</scope>
    <source>
        <strain evidence="3">RHA1</strain>
    </source>
</reference>
<dbReference type="HOGENOM" id="CLU_2424939_0_0_11"/>